<dbReference type="RefSeq" id="WP_053476096.1">
    <property type="nucleotide sequence ID" value="NZ_CP041305.1"/>
</dbReference>
<proteinExistence type="predicted"/>
<evidence type="ECO:0000256" key="1">
    <source>
        <dbReference type="SAM" id="MobiDB-lite"/>
    </source>
</evidence>
<evidence type="ECO:0000313" key="2">
    <source>
        <dbReference type="EMBL" id="KQL19560.1"/>
    </source>
</evidence>
<dbReference type="PATRIC" id="fig|1637975.4.peg.2660"/>
<protein>
    <submittedName>
        <fullName evidence="2">Uncharacterized protein</fullName>
    </submittedName>
</protein>
<comment type="caution">
    <text evidence="2">The sequence shown here is derived from an EMBL/GenBank/DDBJ whole genome shotgun (WGS) entry which is preliminary data.</text>
</comment>
<name>A0A0Q3QPM4_9BACI</name>
<sequence length="59" mass="6793">MKKQKNTNEGINDYRIMSKDEKHPNENNYRGGALNEHHSIETANILIGENEIGQQNENL</sequence>
<organism evidence="2 3">
    <name type="scientific">Cytobacillus solani</name>
    <dbReference type="NCBI Taxonomy" id="1637975"/>
    <lineage>
        <taxon>Bacteria</taxon>
        <taxon>Bacillati</taxon>
        <taxon>Bacillota</taxon>
        <taxon>Bacilli</taxon>
        <taxon>Bacillales</taxon>
        <taxon>Bacillaceae</taxon>
        <taxon>Cytobacillus</taxon>
    </lineage>
</organism>
<dbReference type="Proteomes" id="UP000050996">
    <property type="component" value="Unassembled WGS sequence"/>
</dbReference>
<gene>
    <name evidence="2" type="ORF">AN957_13985</name>
</gene>
<feature type="compositionally biased region" description="Basic and acidic residues" evidence="1">
    <location>
        <begin position="16"/>
        <end position="25"/>
    </location>
</feature>
<keyword evidence="3" id="KW-1185">Reference proteome</keyword>
<reference evidence="2 3" key="1">
    <citation type="submission" date="2015-09" db="EMBL/GenBank/DDBJ databases">
        <title>Genome sequencing project for genomic taxonomy and phylogenomics of Bacillus-like bacteria.</title>
        <authorList>
            <person name="Liu B."/>
            <person name="Wang J."/>
            <person name="Zhu Y."/>
            <person name="Liu G."/>
            <person name="Chen Q."/>
            <person name="Chen Z."/>
            <person name="Lan J."/>
            <person name="Che J."/>
            <person name="Ge C."/>
            <person name="Shi H."/>
            <person name="Pan Z."/>
            <person name="Liu X."/>
        </authorList>
    </citation>
    <scope>NUCLEOTIDE SEQUENCE [LARGE SCALE GENOMIC DNA]</scope>
    <source>
        <strain evidence="2 3">FJAT-18043</strain>
    </source>
</reference>
<dbReference type="AlphaFoldDB" id="A0A0Q3QPM4"/>
<evidence type="ECO:0000313" key="3">
    <source>
        <dbReference type="Proteomes" id="UP000050996"/>
    </source>
</evidence>
<dbReference type="EMBL" id="LJIX01000006">
    <property type="protein sequence ID" value="KQL19560.1"/>
    <property type="molecule type" value="Genomic_DNA"/>
</dbReference>
<feature type="region of interest" description="Disordered" evidence="1">
    <location>
        <begin position="1"/>
        <end position="34"/>
    </location>
</feature>
<accession>A0A0Q3QPM4</accession>